<name>A0A0V0HAW5_SOLCH</name>
<proteinExistence type="predicted"/>
<dbReference type="AlphaFoldDB" id="A0A0V0HAW5"/>
<protein>
    <submittedName>
        <fullName evidence="1">Putative ovule protein</fullName>
    </submittedName>
</protein>
<reference evidence="1" key="1">
    <citation type="submission" date="2015-12" db="EMBL/GenBank/DDBJ databases">
        <title>Gene expression during late stages of embryo sac development: a critical building block for successful pollen-pistil interactions.</title>
        <authorList>
            <person name="Liu Y."/>
            <person name="Joly V."/>
            <person name="Sabar M."/>
            <person name="Matton D.P."/>
        </authorList>
    </citation>
    <scope>NUCLEOTIDE SEQUENCE</scope>
</reference>
<dbReference type="EMBL" id="GEDG01022634">
    <property type="protein sequence ID" value="JAP17352.1"/>
    <property type="molecule type" value="Transcribed_RNA"/>
</dbReference>
<organism evidence="1">
    <name type="scientific">Solanum chacoense</name>
    <name type="common">Chaco potato</name>
    <dbReference type="NCBI Taxonomy" id="4108"/>
    <lineage>
        <taxon>Eukaryota</taxon>
        <taxon>Viridiplantae</taxon>
        <taxon>Streptophyta</taxon>
        <taxon>Embryophyta</taxon>
        <taxon>Tracheophyta</taxon>
        <taxon>Spermatophyta</taxon>
        <taxon>Magnoliopsida</taxon>
        <taxon>eudicotyledons</taxon>
        <taxon>Gunneridae</taxon>
        <taxon>Pentapetalae</taxon>
        <taxon>asterids</taxon>
        <taxon>lamiids</taxon>
        <taxon>Solanales</taxon>
        <taxon>Solanaceae</taxon>
        <taxon>Solanoideae</taxon>
        <taxon>Solaneae</taxon>
        <taxon>Solanum</taxon>
    </lineage>
</organism>
<accession>A0A0V0HAW5</accession>
<evidence type="ECO:0000313" key="1">
    <source>
        <dbReference type="EMBL" id="JAP17352.1"/>
    </source>
</evidence>
<sequence>MLSFWKRRYHVLRCVLRVCNLLSSIFQHLTFLFRLQFQQNQFMYFRFLHLRKLVVKSICLQFFANINHVQLVNIYCACYMLVCVYL</sequence>